<feature type="transmembrane region" description="Helical" evidence="1">
    <location>
        <begin position="264"/>
        <end position="287"/>
    </location>
</feature>
<protein>
    <recommendedName>
        <fullName evidence="4">Glycosyltransferase RgtA/B/C/D-like domain-containing protein</fullName>
    </recommendedName>
</protein>
<evidence type="ECO:0008006" key="4">
    <source>
        <dbReference type="Google" id="ProtNLM"/>
    </source>
</evidence>
<dbReference type="EMBL" id="MFZF01000016">
    <property type="protein sequence ID" value="OGK16514.1"/>
    <property type="molecule type" value="Genomic_DNA"/>
</dbReference>
<feature type="transmembrane region" description="Helical" evidence="1">
    <location>
        <begin position="76"/>
        <end position="95"/>
    </location>
</feature>
<feature type="transmembrane region" description="Helical" evidence="1">
    <location>
        <begin position="299"/>
        <end position="317"/>
    </location>
</feature>
<feature type="transmembrane region" description="Helical" evidence="1">
    <location>
        <begin position="329"/>
        <end position="349"/>
    </location>
</feature>
<keyword evidence="1" id="KW-1133">Transmembrane helix</keyword>
<gene>
    <name evidence="2" type="ORF">A2690_04150</name>
</gene>
<name>A0A1F7GCD2_9BACT</name>
<evidence type="ECO:0000256" key="1">
    <source>
        <dbReference type="SAM" id="Phobius"/>
    </source>
</evidence>
<comment type="caution">
    <text evidence="2">The sequence shown here is derived from an EMBL/GenBank/DDBJ whole genome shotgun (WGS) entry which is preliminary data.</text>
</comment>
<feature type="transmembrane region" description="Helical" evidence="1">
    <location>
        <begin position="212"/>
        <end position="227"/>
    </location>
</feature>
<keyword evidence="1" id="KW-0472">Membrane</keyword>
<dbReference type="Proteomes" id="UP000178372">
    <property type="component" value="Unassembled WGS sequence"/>
</dbReference>
<sequence length="360" mass="41958">MYILYFVLSTAAALYSYVLIDMNLTLINHPIWGSIRETAVQLGYFNRPLSTIIFLILLSTFFLVQKNTTMMKKIPRPFYLGIAISIPLIISYPFLSRDFFNYMFDARIVTFYNQNPYLLKALDFPNDHWLRFMHWTHRTYPYGPTFLLITLVPSFLSFGKLLLSIIFFKITWVSFYLAAIWIVEKKHKDFALFFATSPLVIFEGLINNHNDLIAICLIMIGMMAIFHKKKIKGYLLFFLSVGIKYFTLPYLFVQDKAKRINLFVFWALLAGFTYIGVTQGIQPWYLLNFVPILLVTKEMEGLFTAASAGVLLSYYPYVALGDWTNTEVIAYKNMIVLATFLFVLLVFFIKKTQLFKSEKV</sequence>
<reference evidence="2 3" key="1">
    <citation type="journal article" date="2016" name="Nat. Commun.">
        <title>Thousands of microbial genomes shed light on interconnected biogeochemical processes in an aquifer system.</title>
        <authorList>
            <person name="Anantharaman K."/>
            <person name="Brown C.T."/>
            <person name="Hug L.A."/>
            <person name="Sharon I."/>
            <person name="Castelle C.J."/>
            <person name="Probst A.J."/>
            <person name="Thomas B.C."/>
            <person name="Singh A."/>
            <person name="Wilkins M.J."/>
            <person name="Karaoz U."/>
            <person name="Brodie E.L."/>
            <person name="Williams K.H."/>
            <person name="Hubbard S.S."/>
            <person name="Banfield J.F."/>
        </authorList>
    </citation>
    <scope>NUCLEOTIDE SEQUENCE [LARGE SCALE GENOMIC DNA]</scope>
</reference>
<feature type="transmembrane region" description="Helical" evidence="1">
    <location>
        <begin position="161"/>
        <end position="183"/>
    </location>
</feature>
<proteinExistence type="predicted"/>
<keyword evidence="1" id="KW-0812">Transmembrane</keyword>
<dbReference type="Pfam" id="PF26314">
    <property type="entry name" value="MptA_B_family"/>
    <property type="match status" value="1"/>
</dbReference>
<evidence type="ECO:0000313" key="3">
    <source>
        <dbReference type="Proteomes" id="UP000178372"/>
    </source>
</evidence>
<evidence type="ECO:0000313" key="2">
    <source>
        <dbReference type="EMBL" id="OGK16514.1"/>
    </source>
</evidence>
<organism evidence="2 3">
    <name type="scientific">Candidatus Roizmanbacteria bacterium RIFCSPHIGHO2_01_FULL_39_12b</name>
    <dbReference type="NCBI Taxonomy" id="1802030"/>
    <lineage>
        <taxon>Bacteria</taxon>
        <taxon>Candidatus Roizmaniibacteriota</taxon>
    </lineage>
</organism>
<accession>A0A1F7GCD2</accession>
<feature type="transmembrane region" description="Helical" evidence="1">
    <location>
        <begin position="44"/>
        <end position="64"/>
    </location>
</feature>
<dbReference type="AlphaFoldDB" id="A0A1F7GCD2"/>
<feature type="transmembrane region" description="Helical" evidence="1">
    <location>
        <begin position="234"/>
        <end position="252"/>
    </location>
</feature>